<proteinExistence type="predicted"/>
<dbReference type="EMBL" id="KV878125">
    <property type="protein sequence ID" value="OJI97231.1"/>
    <property type="molecule type" value="Genomic_DNA"/>
</dbReference>
<feature type="region of interest" description="Disordered" evidence="1">
    <location>
        <begin position="69"/>
        <end position="111"/>
    </location>
</feature>
<evidence type="ECO:0000256" key="1">
    <source>
        <dbReference type="SAM" id="MobiDB-lite"/>
    </source>
</evidence>
<dbReference type="GeneID" id="63725582"/>
<evidence type="ECO:0000313" key="2">
    <source>
        <dbReference type="EMBL" id="OJI97231.1"/>
    </source>
</evidence>
<evidence type="ECO:0000313" key="3">
    <source>
        <dbReference type="Proteomes" id="UP000184073"/>
    </source>
</evidence>
<feature type="compositionally biased region" description="Basic and acidic residues" evidence="1">
    <location>
        <begin position="71"/>
        <end position="83"/>
    </location>
</feature>
<name>A0A1L9P6T3_ASPVE</name>
<dbReference type="AlphaFoldDB" id="A0A1L9P6T3"/>
<accession>A0A1L9P6T3</accession>
<sequence>MVALPSRGQCGTVLVHGGWASDFVVPAPESPFSVLVVGGLALLALTEWGVMDGAPTALLASNSCRGISNRSSEHNAIKKDRDSYSFPSPVKRARKKGQTRRGRGEKKEELV</sequence>
<keyword evidence="3" id="KW-1185">Reference proteome</keyword>
<organism evidence="2 3">
    <name type="scientific">Aspergillus versicolor CBS 583.65</name>
    <dbReference type="NCBI Taxonomy" id="1036611"/>
    <lineage>
        <taxon>Eukaryota</taxon>
        <taxon>Fungi</taxon>
        <taxon>Dikarya</taxon>
        <taxon>Ascomycota</taxon>
        <taxon>Pezizomycotina</taxon>
        <taxon>Eurotiomycetes</taxon>
        <taxon>Eurotiomycetidae</taxon>
        <taxon>Eurotiales</taxon>
        <taxon>Aspergillaceae</taxon>
        <taxon>Aspergillus</taxon>
        <taxon>Aspergillus subgen. Nidulantes</taxon>
    </lineage>
</organism>
<dbReference type="RefSeq" id="XP_040662994.1">
    <property type="nucleotide sequence ID" value="XM_040810071.1"/>
</dbReference>
<dbReference type="Proteomes" id="UP000184073">
    <property type="component" value="Unassembled WGS sequence"/>
</dbReference>
<gene>
    <name evidence="2" type="ORF">ASPVEDRAFT_280294</name>
</gene>
<dbReference type="VEuPathDB" id="FungiDB:ASPVEDRAFT_280294"/>
<reference evidence="3" key="1">
    <citation type="journal article" date="2017" name="Genome Biol.">
        <title>Comparative genomics reveals high biological diversity and specific adaptations in the industrially and medically important fungal genus Aspergillus.</title>
        <authorList>
            <person name="de Vries R.P."/>
            <person name="Riley R."/>
            <person name="Wiebenga A."/>
            <person name="Aguilar-Osorio G."/>
            <person name="Amillis S."/>
            <person name="Uchima C.A."/>
            <person name="Anderluh G."/>
            <person name="Asadollahi M."/>
            <person name="Askin M."/>
            <person name="Barry K."/>
            <person name="Battaglia E."/>
            <person name="Bayram O."/>
            <person name="Benocci T."/>
            <person name="Braus-Stromeyer S.A."/>
            <person name="Caldana C."/>
            <person name="Canovas D."/>
            <person name="Cerqueira G.C."/>
            <person name="Chen F."/>
            <person name="Chen W."/>
            <person name="Choi C."/>
            <person name="Clum A."/>
            <person name="Dos Santos R.A."/>
            <person name="Damasio A.R."/>
            <person name="Diallinas G."/>
            <person name="Emri T."/>
            <person name="Fekete E."/>
            <person name="Flipphi M."/>
            <person name="Freyberg S."/>
            <person name="Gallo A."/>
            <person name="Gournas C."/>
            <person name="Habgood R."/>
            <person name="Hainaut M."/>
            <person name="Harispe M.L."/>
            <person name="Henrissat B."/>
            <person name="Hilden K.S."/>
            <person name="Hope R."/>
            <person name="Hossain A."/>
            <person name="Karabika E."/>
            <person name="Karaffa L."/>
            <person name="Karanyi Z."/>
            <person name="Krasevec N."/>
            <person name="Kuo A."/>
            <person name="Kusch H."/>
            <person name="LaButti K."/>
            <person name="Lagendijk E.L."/>
            <person name="Lapidus A."/>
            <person name="Levasseur A."/>
            <person name="Lindquist E."/>
            <person name="Lipzen A."/>
            <person name="Logrieco A.F."/>
            <person name="MacCabe A."/>
            <person name="Maekelae M.R."/>
            <person name="Malavazi I."/>
            <person name="Melin P."/>
            <person name="Meyer V."/>
            <person name="Mielnichuk N."/>
            <person name="Miskei M."/>
            <person name="Molnar A.P."/>
            <person name="Mule G."/>
            <person name="Ngan C.Y."/>
            <person name="Orejas M."/>
            <person name="Orosz E."/>
            <person name="Ouedraogo J.P."/>
            <person name="Overkamp K.M."/>
            <person name="Park H.-S."/>
            <person name="Perrone G."/>
            <person name="Piumi F."/>
            <person name="Punt P.J."/>
            <person name="Ram A.F."/>
            <person name="Ramon A."/>
            <person name="Rauscher S."/>
            <person name="Record E."/>
            <person name="Riano-Pachon D.M."/>
            <person name="Robert V."/>
            <person name="Roehrig J."/>
            <person name="Ruller R."/>
            <person name="Salamov A."/>
            <person name="Salih N.S."/>
            <person name="Samson R.A."/>
            <person name="Sandor E."/>
            <person name="Sanguinetti M."/>
            <person name="Schuetze T."/>
            <person name="Sepcic K."/>
            <person name="Shelest E."/>
            <person name="Sherlock G."/>
            <person name="Sophianopoulou V."/>
            <person name="Squina F.M."/>
            <person name="Sun H."/>
            <person name="Susca A."/>
            <person name="Todd R.B."/>
            <person name="Tsang A."/>
            <person name="Unkles S.E."/>
            <person name="van de Wiele N."/>
            <person name="van Rossen-Uffink D."/>
            <person name="Oliveira J.V."/>
            <person name="Vesth T.C."/>
            <person name="Visser J."/>
            <person name="Yu J.-H."/>
            <person name="Zhou M."/>
            <person name="Andersen M.R."/>
            <person name="Archer D.B."/>
            <person name="Baker S.E."/>
            <person name="Benoit I."/>
            <person name="Brakhage A.A."/>
            <person name="Braus G.H."/>
            <person name="Fischer R."/>
            <person name="Frisvad J.C."/>
            <person name="Goldman G.H."/>
            <person name="Houbraken J."/>
            <person name="Oakley B."/>
            <person name="Pocsi I."/>
            <person name="Scazzocchio C."/>
            <person name="Seiboth B."/>
            <person name="vanKuyk P.A."/>
            <person name="Wortman J."/>
            <person name="Dyer P.S."/>
            <person name="Grigoriev I.V."/>
        </authorList>
    </citation>
    <scope>NUCLEOTIDE SEQUENCE [LARGE SCALE GENOMIC DNA]</scope>
    <source>
        <strain evidence="3">CBS 583.65</strain>
    </source>
</reference>
<feature type="compositionally biased region" description="Basic residues" evidence="1">
    <location>
        <begin position="91"/>
        <end position="104"/>
    </location>
</feature>
<protein>
    <submittedName>
        <fullName evidence="2">Uncharacterized protein</fullName>
    </submittedName>
</protein>